<proteinExistence type="predicted"/>
<gene>
    <name evidence="2" type="ORF">R3P38DRAFT_2505025</name>
</gene>
<feature type="compositionally biased region" description="Low complexity" evidence="1">
    <location>
        <begin position="396"/>
        <end position="405"/>
    </location>
</feature>
<evidence type="ECO:0000313" key="3">
    <source>
        <dbReference type="Proteomes" id="UP001362999"/>
    </source>
</evidence>
<sequence>MAPDLTFIDCPLTPGCPAKIPRRMTCSGQKVPWHRGLDYQGCNTCGGFQWKDPNEVAAAERRAIGAPANGASPFPPPDEPPNPYACSPEIPYPDIDPTLISSSRAPPGLAGSMYLPPTASPPPPPPSQPRSQPVLAHSSSKPLCSAQNCTRKAGSKECSYGMCKACCERQRKGCRYLGHRTPPTASLAPTFTLGDPSELARPPPMFPTATPPTTLASSSPADPLPPKVYKKAMNEEWARRYNATHEQRELRKLAEEQRRQQQFQYEREVRICCWMEDGDEPDFIRVQGITTFPKLNLADHPKALEKLGLAATSEISLYDPYSCSFHREDVNHVMEVTAHQVILARLRGVKDCPKLDEYIAKYTTHRSQATGSRRPLASTPLKRKAAVDTFPSVLKTTRPSAFSRPTTPPSPPRSVSPSPSAGSSSPSQGSSSSSPSLPSTSTSVSAINSVSLLSSATADPDLLWAQGQVLVPSGFGAWPDGLYARDMARAFGMVNRKQTNAPPISQRFQTVFPSVSKFPKQTWYQQLKAWKACTQAERDEAEQLPRTHAGLWTVWRASSSGWAVVASEKRH</sequence>
<name>A0AAW0DE01_9AGAR</name>
<comment type="caution">
    <text evidence="2">The sequence shown here is derived from an EMBL/GenBank/DDBJ whole genome shotgun (WGS) entry which is preliminary data.</text>
</comment>
<keyword evidence="3" id="KW-1185">Reference proteome</keyword>
<feature type="region of interest" description="Disordered" evidence="1">
    <location>
        <begin position="396"/>
        <end position="441"/>
    </location>
</feature>
<organism evidence="2 3">
    <name type="scientific">Favolaschia claudopus</name>
    <dbReference type="NCBI Taxonomy" id="2862362"/>
    <lineage>
        <taxon>Eukaryota</taxon>
        <taxon>Fungi</taxon>
        <taxon>Dikarya</taxon>
        <taxon>Basidiomycota</taxon>
        <taxon>Agaricomycotina</taxon>
        <taxon>Agaricomycetes</taxon>
        <taxon>Agaricomycetidae</taxon>
        <taxon>Agaricales</taxon>
        <taxon>Marasmiineae</taxon>
        <taxon>Mycenaceae</taxon>
        <taxon>Favolaschia</taxon>
    </lineage>
</organism>
<reference evidence="2 3" key="1">
    <citation type="journal article" date="2024" name="J Genomics">
        <title>Draft genome sequencing and assembly of Favolaschia claudopus CIRM-BRFM 2984 isolated from oak limbs.</title>
        <authorList>
            <person name="Navarro D."/>
            <person name="Drula E."/>
            <person name="Chaduli D."/>
            <person name="Cazenave R."/>
            <person name="Ahrendt S."/>
            <person name="Wang J."/>
            <person name="Lipzen A."/>
            <person name="Daum C."/>
            <person name="Barry K."/>
            <person name="Grigoriev I.V."/>
            <person name="Favel A."/>
            <person name="Rosso M.N."/>
            <person name="Martin F."/>
        </authorList>
    </citation>
    <scope>NUCLEOTIDE SEQUENCE [LARGE SCALE GENOMIC DNA]</scope>
    <source>
        <strain evidence="2 3">CIRM-BRFM 2984</strain>
    </source>
</reference>
<feature type="region of interest" description="Disordered" evidence="1">
    <location>
        <begin position="66"/>
        <end position="140"/>
    </location>
</feature>
<accession>A0AAW0DE01</accession>
<evidence type="ECO:0000256" key="1">
    <source>
        <dbReference type="SAM" id="MobiDB-lite"/>
    </source>
</evidence>
<evidence type="ECO:0000313" key="2">
    <source>
        <dbReference type="EMBL" id="KAK7049059.1"/>
    </source>
</evidence>
<protein>
    <submittedName>
        <fullName evidence="2">Uncharacterized protein</fullName>
    </submittedName>
</protein>
<dbReference type="Proteomes" id="UP001362999">
    <property type="component" value="Unassembled WGS sequence"/>
</dbReference>
<feature type="compositionally biased region" description="Pro residues" evidence="1">
    <location>
        <begin position="73"/>
        <end position="83"/>
    </location>
</feature>
<dbReference type="EMBL" id="JAWWNJ010000009">
    <property type="protein sequence ID" value="KAK7049059.1"/>
    <property type="molecule type" value="Genomic_DNA"/>
</dbReference>
<feature type="compositionally biased region" description="Pro residues" evidence="1">
    <location>
        <begin position="118"/>
        <end position="128"/>
    </location>
</feature>
<feature type="compositionally biased region" description="Low complexity" evidence="1">
    <location>
        <begin position="415"/>
        <end position="441"/>
    </location>
</feature>
<dbReference type="AlphaFoldDB" id="A0AAW0DE01"/>